<proteinExistence type="predicted"/>
<organism evidence="4 5">
    <name type="scientific">Kineococcus gynurae</name>
    <dbReference type="NCBI Taxonomy" id="452979"/>
    <lineage>
        <taxon>Bacteria</taxon>
        <taxon>Bacillati</taxon>
        <taxon>Actinomycetota</taxon>
        <taxon>Actinomycetes</taxon>
        <taxon>Kineosporiales</taxon>
        <taxon>Kineosporiaceae</taxon>
        <taxon>Kineococcus</taxon>
    </lineage>
</organism>
<dbReference type="Gene3D" id="2.40.30.10">
    <property type="entry name" value="Translation factors"/>
    <property type="match status" value="1"/>
</dbReference>
<gene>
    <name evidence="4" type="ORF">ACFFVI_15460</name>
</gene>
<evidence type="ECO:0000259" key="3">
    <source>
        <dbReference type="PROSITE" id="PS51384"/>
    </source>
</evidence>
<dbReference type="PANTHER" id="PTHR47354">
    <property type="entry name" value="NADH OXIDOREDUCTASE HCR"/>
    <property type="match status" value="1"/>
</dbReference>
<name>A0ABV5LWA4_9ACTN</name>
<dbReference type="CDD" id="cd00207">
    <property type="entry name" value="fer2"/>
    <property type="match status" value="1"/>
</dbReference>
<dbReference type="EMBL" id="JBHMDM010000007">
    <property type="protein sequence ID" value="MFB9378365.1"/>
    <property type="molecule type" value="Genomic_DNA"/>
</dbReference>
<dbReference type="InterPro" id="IPR036010">
    <property type="entry name" value="2Fe-2S_ferredoxin-like_sf"/>
</dbReference>
<dbReference type="InterPro" id="IPR050415">
    <property type="entry name" value="MRET"/>
</dbReference>
<dbReference type="SUPFAM" id="SSF63380">
    <property type="entry name" value="Riboflavin synthase domain-like"/>
    <property type="match status" value="1"/>
</dbReference>
<dbReference type="PANTHER" id="PTHR47354:SF2">
    <property type="entry name" value="BLR2392 PROTEIN"/>
    <property type="match status" value="1"/>
</dbReference>
<sequence>MSTTNDPLHRARVVEARDVARDVRRVVLQHAPGRPAEPGSHLQLEVVVDGRPELRSYSVVESSPTGDRSVISVLLTPTSRGGGRFVHALEVGDEVRCSGPRQGFPLRPGAARYVLVAGGIGITALLASARLLAARGRDVRLHHVVRERARAAYVDVLTAELGERYTLHVDAEGSGLDVDALVAGVASGPDAGGTEVYVCGPIRLMDAVRRSWERHGLPAGTLRFETFGSSGWYAPQEFVASIPEIGLRTTVGPDSTLLEALQRAGADLMYDCRKGECGLCRLTVADVRGTLDHRDVFLSRRQQEAGTALCVCVSRVVAGEGGGPAELVLRLP</sequence>
<protein>
    <submittedName>
        <fullName evidence="4">PDR/VanB family oxidoreductase</fullName>
    </submittedName>
</protein>
<dbReference type="CDD" id="cd06185">
    <property type="entry name" value="PDR_like"/>
    <property type="match status" value="1"/>
</dbReference>
<evidence type="ECO:0000259" key="2">
    <source>
        <dbReference type="PROSITE" id="PS51085"/>
    </source>
</evidence>
<dbReference type="PROSITE" id="PS51085">
    <property type="entry name" value="2FE2S_FER_2"/>
    <property type="match status" value="1"/>
</dbReference>
<comment type="cofactor">
    <cofactor evidence="1">
        <name>FAD</name>
        <dbReference type="ChEBI" id="CHEBI:57692"/>
    </cofactor>
</comment>
<dbReference type="RefSeq" id="WP_380137042.1">
    <property type="nucleotide sequence ID" value="NZ_JBHLUI010000008.1"/>
</dbReference>
<accession>A0ABV5LWA4</accession>
<dbReference type="Gene3D" id="3.40.50.80">
    <property type="entry name" value="Nucleotide-binding domain of ferredoxin-NADP reductase (FNR) module"/>
    <property type="match status" value="1"/>
</dbReference>
<dbReference type="PROSITE" id="PS51384">
    <property type="entry name" value="FAD_FR"/>
    <property type="match status" value="1"/>
</dbReference>
<dbReference type="SUPFAM" id="SSF54292">
    <property type="entry name" value="2Fe-2S ferredoxin-like"/>
    <property type="match status" value="1"/>
</dbReference>
<dbReference type="InterPro" id="IPR006058">
    <property type="entry name" value="2Fe2S_fd_BS"/>
</dbReference>
<feature type="domain" description="2Fe-2S ferredoxin-type" evidence="2">
    <location>
        <begin position="236"/>
        <end position="332"/>
    </location>
</feature>
<dbReference type="InterPro" id="IPR017927">
    <property type="entry name" value="FAD-bd_FR_type"/>
</dbReference>
<evidence type="ECO:0000313" key="4">
    <source>
        <dbReference type="EMBL" id="MFB9378365.1"/>
    </source>
</evidence>
<evidence type="ECO:0000256" key="1">
    <source>
        <dbReference type="ARBA" id="ARBA00001974"/>
    </source>
</evidence>
<feature type="domain" description="FAD-binding FR-type" evidence="3">
    <location>
        <begin position="6"/>
        <end position="107"/>
    </location>
</feature>
<dbReference type="Proteomes" id="UP001589748">
    <property type="component" value="Unassembled WGS sequence"/>
</dbReference>
<dbReference type="InterPro" id="IPR039261">
    <property type="entry name" value="FNR_nucleotide-bd"/>
</dbReference>
<reference evidence="4 5" key="1">
    <citation type="submission" date="2024-09" db="EMBL/GenBank/DDBJ databases">
        <authorList>
            <person name="Sun Q."/>
            <person name="Mori K."/>
        </authorList>
    </citation>
    <scope>NUCLEOTIDE SEQUENCE [LARGE SCALE GENOMIC DNA]</scope>
    <source>
        <strain evidence="4 5">TISTR 1856</strain>
    </source>
</reference>
<dbReference type="PROSITE" id="PS00197">
    <property type="entry name" value="2FE2S_FER_1"/>
    <property type="match status" value="1"/>
</dbReference>
<dbReference type="InterPro" id="IPR012675">
    <property type="entry name" value="Beta-grasp_dom_sf"/>
</dbReference>
<comment type="caution">
    <text evidence="4">The sequence shown here is derived from an EMBL/GenBank/DDBJ whole genome shotgun (WGS) entry which is preliminary data.</text>
</comment>
<dbReference type="Gene3D" id="3.10.20.30">
    <property type="match status" value="1"/>
</dbReference>
<dbReference type="InterPro" id="IPR017938">
    <property type="entry name" value="Riboflavin_synthase-like_b-brl"/>
</dbReference>
<keyword evidence="5" id="KW-1185">Reference proteome</keyword>
<dbReference type="PRINTS" id="PR00409">
    <property type="entry name" value="PHDIOXRDTASE"/>
</dbReference>
<dbReference type="InterPro" id="IPR001041">
    <property type="entry name" value="2Fe-2S_ferredoxin-type"/>
</dbReference>
<evidence type="ECO:0000313" key="5">
    <source>
        <dbReference type="Proteomes" id="UP001589748"/>
    </source>
</evidence>
<dbReference type="SUPFAM" id="SSF52343">
    <property type="entry name" value="Ferredoxin reductase-like, C-terminal NADP-linked domain"/>
    <property type="match status" value="1"/>
</dbReference>
<dbReference type="Pfam" id="PF00111">
    <property type="entry name" value="Fer2"/>
    <property type="match status" value="1"/>
</dbReference>